<dbReference type="InterPro" id="IPR037066">
    <property type="entry name" value="Plug_dom_sf"/>
</dbReference>
<dbReference type="PROSITE" id="PS52016">
    <property type="entry name" value="TONB_DEPENDENT_REC_3"/>
    <property type="match status" value="1"/>
</dbReference>
<evidence type="ECO:0000256" key="1">
    <source>
        <dbReference type="ARBA" id="ARBA00004571"/>
    </source>
</evidence>
<keyword evidence="6 8" id="KW-0472">Membrane</keyword>
<evidence type="ECO:0000256" key="2">
    <source>
        <dbReference type="ARBA" id="ARBA00022448"/>
    </source>
</evidence>
<evidence type="ECO:0000313" key="13">
    <source>
        <dbReference type="EMBL" id="QSX74942.1"/>
    </source>
</evidence>
<keyword evidence="14" id="KW-1185">Reference proteome</keyword>
<dbReference type="InterPro" id="IPR036942">
    <property type="entry name" value="Beta-barrel_TonB_sf"/>
</dbReference>
<dbReference type="Pfam" id="PF00593">
    <property type="entry name" value="TonB_dep_Rec_b-barrel"/>
    <property type="match status" value="1"/>
</dbReference>
<dbReference type="Pfam" id="PF07715">
    <property type="entry name" value="Plug"/>
    <property type="match status" value="1"/>
</dbReference>
<dbReference type="Proteomes" id="UP000663400">
    <property type="component" value="Chromosome"/>
</dbReference>
<sequence length="705" mass="77241">MLRRHHLASALLAALAMPVAHADDATDIDRVTVSASTSRIPDSDAALPNTITVIDQKQLQQQLALTQDISQVLANLIPSFSPSRQKLTNGGETLRGRKPLYLVDGVPQSTPLREGGRDGHTIDPAMIERIEVIHGANALQGLGASGGIINIITKRAPRQDGETFQDVNVAASSALPHESDSTGYRASYVLGTRSGAFDFVGGASYASEGLYYDGDGDAIAVNDVQGDLMDAQSYNVFAKGGWNINDEQRLQLTVNHYELQGNNDYATVNGNIATGQLATSIRGEKEGDGPRNRSTSLNLDYTDKAMAGGYFQAQLYWVDFEALYGGTDWGNFWGDGRDLHWFDQSQNVSEKLGGKFSWSRGDLFGLRLRVTTGLDLARDTTHQELVVSGLDWVPKTSYESVSPFVQAEWWVADRVMLSGGLRYERGKLKVDDFTTIPSNNGGQFVEGGSPTTSEVLPNFGAVWEVTDALKLYASYSEGYSVADIGRVLRGISTPGQRVDTLVDLSPVIADNQEIGVDYDDGRWLAHLAIYQSDSDLGSRLAFDPGSQSYNVVRERTEIEGIEASVAWQFSETTRIGLGYAQTDGRYDSNGDDRVDSDLPGINVSPDRITAFWDQDWTPGIATRLQASQSLDREFDLRGVQVAEFDGYTTVDLQTRFQLPLGQLNVGIENLFGEQYVTYYSQSTPRNDTYVAGRGRVLTLSWANRF</sequence>
<dbReference type="Gene3D" id="2.40.170.20">
    <property type="entry name" value="TonB-dependent receptor, beta-barrel domain"/>
    <property type="match status" value="1"/>
</dbReference>
<comment type="subcellular location">
    <subcellularLocation>
        <location evidence="1 8">Cell outer membrane</location>
        <topology evidence="1 8">Multi-pass membrane protein</topology>
    </subcellularLocation>
</comment>
<evidence type="ECO:0000256" key="3">
    <source>
        <dbReference type="ARBA" id="ARBA00022452"/>
    </source>
</evidence>
<feature type="domain" description="TonB-dependent receptor plug" evidence="12">
    <location>
        <begin position="46"/>
        <end position="148"/>
    </location>
</feature>
<evidence type="ECO:0000256" key="9">
    <source>
        <dbReference type="RuleBase" id="RU003357"/>
    </source>
</evidence>
<dbReference type="RefSeq" id="WP_200604189.1">
    <property type="nucleotide sequence ID" value="NZ_CP071517.1"/>
</dbReference>
<dbReference type="PANTHER" id="PTHR30069:SF42">
    <property type="entry name" value="FERRIC AEROBACTIN RECEPTOR"/>
    <property type="match status" value="1"/>
</dbReference>
<protein>
    <submittedName>
        <fullName evidence="13">TonB-dependent receptor</fullName>
    </submittedName>
</protein>
<dbReference type="Gene3D" id="2.170.130.10">
    <property type="entry name" value="TonB-dependent receptor, plug domain"/>
    <property type="match status" value="1"/>
</dbReference>
<keyword evidence="4 8" id="KW-0812">Transmembrane</keyword>
<organism evidence="13 14">
    <name type="scientific">Lysobacter arenosi</name>
    <dbReference type="NCBI Taxonomy" id="2795387"/>
    <lineage>
        <taxon>Bacteria</taxon>
        <taxon>Pseudomonadati</taxon>
        <taxon>Pseudomonadota</taxon>
        <taxon>Gammaproteobacteria</taxon>
        <taxon>Lysobacterales</taxon>
        <taxon>Lysobacteraceae</taxon>
        <taxon>Lysobacter</taxon>
    </lineage>
</organism>
<keyword evidence="10" id="KW-0732">Signal</keyword>
<comment type="similarity">
    <text evidence="8 9">Belongs to the TonB-dependent receptor family.</text>
</comment>
<evidence type="ECO:0000259" key="11">
    <source>
        <dbReference type="Pfam" id="PF00593"/>
    </source>
</evidence>
<dbReference type="EMBL" id="CP071517">
    <property type="protein sequence ID" value="QSX74942.1"/>
    <property type="molecule type" value="Genomic_DNA"/>
</dbReference>
<dbReference type="PANTHER" id="PTHR30069">
    <property type="entry name" value="TONB-DEPENDENT OUTER MEMBRANE RECEPTOR"/>
    <property type="match status" value="1"/>
</dbReference>
<evidence type="ECO:0000256" key="4">
    <source>
        <dbReference type="ARBA" id="ARBA00022692"/>
    </source>
</evidence>
<evidence type="ECO:0000256" key="7">
    <source>
        <dbReference type="ARBA" id="ARBA00023237"/>
    </source>
</evidence>
<evidence type="ECO:0000256" key="8">
    <source>
        <dbReference type="PROSITE-ProRule" id="PRU01360"/>
    </source>
</evidence>
<proteinExistence type="inferred from homology"/>
<dbReference type="InterPro" id="IPR012910">
    <property type="entry name" value="Plug_dom"/>
</dbReference>
<keyword evidence="2 8" id="KW-0813">Transport</keyword>
<keyword evidence="3 8" id="KW-1134">Transmembrane beta strand</keyword>
<dbReference type="SUPFAM" id="SSF56935">
    <property type="entry name" value="Porins"/>
    <property type="match status" value="1"/>
</dbReference>
<feature type="signal peptide" evidence="10">
    <location>
        <begin position="1"/>
        <end position="22"/>
    </location>
</feature>
<keyword evidence="13" id="KW-0675">Receptor</keyword>
<evidence type="ECO:0000313" key="14">
    <source>
        <dbReference type="Proteomes" id="UP000663400"/>
    </source>
</evidence>
<accession>A0ABX7RC23</accession>
<reference evidence="13 14" key="1">
    <citation type="submission" date="2021-02" db="EMBL/GenBank/DDBJ databases">
        <title>Lysobacter arenosi sp. nov., isolated from soil of gangwondo yeongwol, south Korea.</title>
        <authorList>
            <person name="Kim K.R."/>
            <person name="Kim K.H."/>
            <person name="Jeon C.O."/>
        </authorList>
    </citation>
    <scope>NUCLEOTIDE SEQUENCE [LARGE SCALE GENOMIC DNA]</scope>
    <source>
        <strain evidence="13 14">R7</strain>
    </source>
</reference>
<evidence type="ECO:0000256" key="10">
    <source>
        <dbReference type="SAM" id="SignalP"/>
    </source>
</evidence>
<evidence type="ECO:0000259" key="12">
    <source>
        <dbReference type="Pfam" id="PF07715"/>
    </source>
</evidence>
<feature type="domain" description="TonB-dependent receptor-like beta-barrel" evidence="11">
    <location>
        <begin position="241"/>
        <end position="670"/>
    </location>
</feature>
<name>A0ABX7RC23_9GAMM</name>
<feature type="chain" id="PRO_5046837979" evidence="10">
    <location>
        <begin position="23"/>
        <end position="705"/>
    </location>
</feature>
<dbReference type="InterPro" id="IPR039426">
    <property type="entry name" value="TonB-dep_rcpt-like"/>
</dbReference>
<gene>
    <name evidence="13" type="ORF">HIV01_017675</name>
</gene>
<evidence type="ECO:0000256" key="6">
    <source>
        <dbReference type="ARBA" id="ARBA00023136"/>
    </source>
</evidence>
<dbReference type="InterPro" id="IPR000531">
    <property type="entry name" value="Beta-barrel_TonB"/>
</dbReference>
<evidence type="ECO:0000256" key="5">
    <source>
        <dbReference type="ARBA" id="ARBA00023077"/>
    </source>
</evidence>
<keyword evidence="7 8" id="KW-0998">Cell outer membrane</keyword>
<dbReference type="CDD" id="cd01347">
    <property type="entry name" value="ligand_gated_channel"/>
    <property type="match status" value="1"/>
</dbReference>
<keyword evidence="5 9" id="KW-0798">TonB box</keyword>